<dbReference type="EMBL" id="PVTD01000002">
    <property type="protein sequence ID" value="PRY25445.1"/>
    <property type="molecule type" value="Genomic_DNA"/>
</dbReference>
<evidence type="ECO:0000313" key="3">
    <source>
        <dbReference type="Proteomes" id="UP000239480"/>
    </source>
</evidence>
<reference evidence="2 3" key="1">
    <citation type="submission" date="2018-03" db="EMBL/GenBank/DDBJ databases">
        <title>Genomic Encyclopedia of Archaeal and Bacterial Type Strains, Phase II (KMG-II): from individual species to whole genera.</title>
        <authorList>
            <person name="Goeker M."/>
        </authorList>
    </citation>
    <scope>NUCLEOTIDE SEQUENCE [LARGE SCALE GENOMIC DNA]</scope>
    <source>
        <strain evidence="2 3">DSM 29328</strain>
    </source>
</reference>
<organism evidence="2 3">
    <name type="scientific">Aliiruegeria haliotis</name>
    <dbReference type="NCBI Taxonomy" id="1280846"/>
    <lineage>
        <taxon>Bacteria</taxon>
        <taxon>Pseudomonadati</taxon>
        <taxon>Pseudomonadota</taxon>
        <taxon>Alphaproteobacteria</taxon>
        <taxon>Rhodobacterales</taxon>
        <taxon>Roseobacteraceae</taxon>
        <taxon>Aliiruegeria</taxon>
    </lineage>
</organism>
<dbReference type="AlphaFoldDB" id="A0A2T0RW72"/>
<dbReference type="RefSeq" id="WP_106204336.1">
    <property type="nucleotide sequence ID" value="NZ_PVTD01000002.1"/>
</dbReference>
<protein>
    <submittedName>
        <fullName evidence="2">Uncharacterized protein</fullName>
    </submittedName>
</protein>
<dbReference type="Proteomes" id="UP000239480">
    <property type="component" value="Unassembled WGS sequence"/>
</dbReference>
<gene>
    <name evidence="2" type="ORF">CLV78_102624</name>
</gene>
<comment type="caution">
    <text evidence="2">The sequence shown here is derived from an EMBL/GenBank/DDBJ whole genome shotgun (WGS) entry which is preliminary data.</text>
</comment>
<proteinExistence type="predicted"/>
<dbReference type="OrthoDB" id="7473960at2"/>
<name>A0A2T0RW72_9RHOB</name>
<sequence>MADIDKLMEDLKRTRDEMRLQLHLASKEAENEWGELTGEWDKFLTRAQFDKSSEEVGEAAKELGLRMKAAYDRFKKAVD</sequence>
<keyword evidence="1" id="KW-0175">Coiled coil</keyword>
<accession>A0A2T0RW72</accession>
<keyword evidence="3" id="KW-1185">Reference proteome</keyword>
<evidence type="ECO:0000313" key="2">
    <source>
        <dbReference type="EMBL" id="PRY25445.1"/>
    </source>
</evidence>
<evidence type="ECO:0000256" key="1">
    <source>
        <dbReference type="SAM" id="Coils"/>
    </source>
</evidence>
<feature type="coiled-coil region" evidence="1">
    <location>
        <begin position="1"/>
        <end position="28"/>
    </location>
</feature>